<protein>
    <submittedName>
        <fullName evidence="4">Cobalamin-binding protein</fullName>
    </submittedName>
</protein>
<dbReference type="RefSeq" id="WP_408167872.1">
    <property type="nucleotide sequence ID" value="NZ_JAQQFR010000006.1"/>
</dbReference>
<dbReference type="PANTHER" id="PTHR30535:SF34">
    <property type="entry name" value="MOLYBDATE-BINDING PROTEIN MOLA"/>
    <property type="match status" value="1"/>
</dbReference>
<reference evidence="4 5" key="1">
    <citation type="journal article" date="2024" name="Chem. Sci.">
        <title>Discovery of megapolipeptins by genome mining of a Burkholderiales bacteria collection.</title>
        <authorList>
            <person name="Paulo B.S."/>
            <person name="Recchia M.J.J."/>
            <person name="Lee S."/>
            <person name="Fergusson C.H."/>
            <person name="Romanowski S.B."/>
            <person name="Hernandez A."/>
            <person name="Krull N."/>
            <person name="Liu D.Y."/>
            <person name="Cavanagh H."/>
            <person name="Bos A."/>
            <person name="Gray C.A."/>
            <person name="Murphy B.T."/>
            <person name="Linington R.G."/>
            <person name="Eustaquio A.S."/>
        </authorList>
    </citation>
    <scope>NUCLEOTIDE SEQUENCE [LARGE SCALE GENOMIC DNA]</scope>
    <source>
        <strain evidence="4 5">RL21-008-BIB-B</strain>
    </source>
</reference>
<evidence type="ECO:0000313" key="5">
    <source>
        <dbReference type="Proteomes" id="UP001629214"/>
    </source>
</evidence>
<evidence type="ECO:0000256" key="1">
    <source>
        <dbReference type="ARBA" id="ARBA00022729"/>
    </source>
</evidence>
<evidence type="ECO:0000313" key="4">
    <source>
        <dbReference type="EMBL" id="MFL9878878.1"/>
    </source>
</evidence>
<dbReference type="EMBL" id="JAQQFR010000006">
    <property type="protein sequence ID" value="MFL9878878.1"/>
    <property type="molecule type" value="Genomic_DNA"/>
</dbReference>
<dbReference type="Proteomes" id="UP001629214">
    <property type="component" value="Unassembled WGS sequence"/>
</dbReference>
<accession>A0ABW8Z9A9</accession>
<proteinExistence type="predicted"/>
<dbReference type="InterPro" id="IPR054828">
    <property type="entry name" value="Vit_B12_bind_prot"/>
</dbReference>
<evidence type="ECO:0000256" key="2">
    <source>
        <dbReference type="SAM" id="SignalP"/>
    </source>
</evidence>
<feature type="domain" description="Fe/B12 periplasmic-binding" evidence="3">
    <location>
        <begin position="46"/>
        <end position="296"/>
    </location>
</feature>
<comment type="caution">
    <text evidence="4">The sequence shown here is derived from an EMBL/GenBank/DDBJ whole genome shotgun (WGS) entry which is preliminary data.</text>
</comment>
<dbReference type="InterPro" id="IPR002491">
    <property type="entry name" value="ABC_transptr_periplasmic_BD"/>
</dbReference>
<dbReference type="Gene3D" id="3.40.50.1980">
    <property type="entry name" value="Nitrogenase molybdenum iron protein domain"/>
    <property type="match status" value="2"/>
</dbReference>
<sequence length="311" mass="33922">MRRWLAATLIPLFCVSSAATNIASATGITVKDDYGNDVHLERPARRIVSLSPHTTELLYAAGAGPYVVGVSHYSNYPSEALQVASVGRISAVDIEKILTLKPDLIVAWHSGNAAAQLQKLRSFGLPVFESQPADYATIATSLERLAMLSGTESKGSKAAADFRARWQALTRTYRDRQPVSVFYQIWGQPLMTLNGRHMVSTVLRTCGGSNIFAELPQLAPHVSLEAVIAADPDAILAPDDAKDHPLDDWRRFGKMKAVSANTLFTVNADWLNRPGPRILDATEQVCEFLDQVRTKRSAKSAPSPLSTKPAR</sequence>
<evidence type="ECO:0000259" key="3">
    <source>
        <dbReference type="PROSITE" id="PS50983"/>
    </source>
</evidence>
<dbReference type="InterPro" id="IPR050902">
    <property type="entry name" value="ABC_Transporter_SBP"/>
</dbReference>
<gene>
    <name evidence="4" type="ORF">PQR63_10810</name>
</gene>
<name>A0ABW8Z9A9_9BURK</name>
<dbReference type="Pfam" id="PF01497">
    <property type="entry name" value="Peripla_BP_2"/>
    <property type="match status" value="1"/>
</dbReference>
<dbReference type="CDD" id="cd01144">
    <property type="entry name" value="BtuF"/>
    <property type="match status" value="1"/>
</dbReference>
<dbReference type="NCBIfam" id="NF038402">
    <property type="entry name" value="TroA_like"/>
    <property type="match status" value="1"/>
</dbReference>
<dbReference type="PANTHER" id="PTHR30535">
    <property type="entry name" value="VITAMIN B12-BINDING PROTEIN"/>
    <property type="match status" value="1"/>
</dbReference>
<keyword evidence="5" id="KW-1185">Reference proteome</keyword>
<keyword evidence="1 2" id="KW-0732">Signal</keyword>
<dbReference type="SUPFAM" id="SSF53807">
    <property type="entry name" value="Helical backbone' metal receptor"/>
    <property type="match status" value="1"/>
</dbReference>
<dbReference type="PROSITE" id="PS50983">
    <property type="entry name" value="FE_B12_PBP"/>
    <property type="match status" value="1"/>
</dbReference>
<feature type="chain" id="PRO_5045145338" evidence="2">
    <location>
        <begin position="19"/>
        <end position="311"/>
    </location>
</feature>
<feature type="signal peptide" evidence="2">
    <location>
        <begin position="1"/>
        <end position="18"/>
    </location>
</feature>
<organism evidence="4 5">
    <name type="scientific">Herbaspirillum rhizosphaerae</name>
    <dbReference type="NCBI Taxonomy" id="346179"/>
    <lineage>
        <taxon>Bacteria</taxon>
        <taxon>Pseudomonadati</taxon>
        <taxon>Pseudomonadota</taxon>
        <taxon>Betaproteobacteria</taxon>
        <taxon>Burkholderiales</taxon>
        <taxon>Oxalobacteraceae</taxon>
        <taxon>Herbaspirillum</taxon>
    </lineage>
</organism>